<dbReference type="PANTHER" id="PTHR19265">
    <property type="entry name" value="MEIOSIS-SPECIFIC NUCLEAR STRUCTURAL PROTEIN 1"/>
    <property type="match status" value="1"/>
</dbReference>
<comment type="subcellular location">
    <subcellularLocation>
        <location evidence="2">Cytoplasm</location>
        <location evidence="2">Cytoskeleton</location>
        <location evidence="2">Flagellum axoneme</location>
    </subcellularLocation>
    <subcellularLocation>
        <location evidence="1">Nucleus</location>
    </subcellularLocation>
</comment>
<dbReference type="HOGENOM" id="CLU_034848_0_0_1"/>
<evidence type="ECO:0000256" key="4">
    <source>
        <dbReference type="ARBA" id="ARBA00014813"/>
    </source>
</evidence>
<organism evidence="15">
    <name type="scientific">Magallana gigas</name>
    <name type="common">Pacific oyster</name>
    <name type="synonym">Crassostrea gigas</name>
    <dbReference type="NCBI Taxonomy" id="29159"/>
    <lineage>
        <taxon>Eukaryota</taxon>
        <taxon>Metazoa</taxon>
        <taxon>Spiralia</taxon>
        <taxon>Lophotrochozoa</taxon>
        <taxon>Mollusca</taxon>
        <taxon>Bivalvia</taxon>
        <taxon>Autobranchia</taxon>
        <taxon>Pteriomorphia</taxon>
        <taxon>Ostreida</taxon>
        <taxon>Ostreoidea</taxon>
        <taxon>Ostreidae</taxon>
        <taxon>Magallana</taxon>
    </lineage>
</organism>
<evidence type="ECO:0000256" key="6">
    <source>
        <dbReference type="ARBA" id="ARBA00022846"/>
    </source>
</evidence>
<protein>
    <recommendedName>
        <fullName evidence="4">Meiosis-specific nuclear structural protein 1</fullName>
    </recommendedName>
</protein>
<evidence type="ECO:0000256" key="9">
    <source>
        <dbReference type="ARBA" id="ARBA00023212"/>
    </source>
</evidence>
<keyword evidence="6" id="KW-0282">Flagellum</keyword>
<accession>K1PM15</accession>
<reference evidence="15" key="1">
    <citation type="journal article" date="2012" name="Nature">
        <title>The oyster genome reveals stress adaptation and complexity of shell formation.</title>
        <authorList>
            <person name="Zhang G."/>
            <person name="Fang X."/>
            <person name="Guo X."/>
            <person name="Li L."/>
            <person name="Luo R."/>
            <person name="Xu F."/>
            <person name="Yang P."/>
            <person name="Zhang L."/>
            <person name="Wang X."/>
            <person name="Qi H."/>
            <person name="Xiong Z."/>
            <person name="Que H."/>
            <person name="Xie Y."/>
            <person name="Holland P.W."/>
            <person name="Paps J."/>
            <person name="Zhu Y."/>
            <person name="Wu F."/>
            <person name="Chen Y."/>
            <person name="Wang J."/>
            <person name="Peng C."/>
            <person name="Meng J."/>
            <person name="Yang L."/>
            <person name="Liu J."/>
            <person name="Wen B."/>
            <person name="Zhang N."/>
            <person name="Huang Z."/>
            <person name="Zhu Q."/>
            <person name="Feng Y."/>
            <person name="Mount A."/>
            <person name="Hedgecock D."/>
            <person name="Xu Z."/>
            <person name="Liu Y."/>
            <person name="Domazet-Loso T."/>
            <person name="Du Y."/>
            <person name="Sun X."/>
            <person name="Zhang S."/>
            <person name="Liu B."/>
            <person name="Cheng P."/>
            <person name="Jiang X."/>
            <person name="Li J."/>
            <person name="Fan D."/>
            <person name="Wang W."/>
            <person name="Fu W."/>
            <person name="Wang T."/>
            <person name="Wang B."/>
            <person name="Zhang J."/>
            <person name="Peng Z."/>
            <person name="Li Y."/>
            <person name="Li N."/>
            <person name="Wang J."/>
            <person name="Chen M."/>
            <person name="He Y."/>
            <person name="Tan F."/>
            <person name="Song X."/>
            <person name="Zheng Q."/>
            <person name="Huang R."/>
            <person name="Yang H."/>
            <person name="Du X."/>
            <person name="Chen L."/>
            <person name="Yang M."/>
            <person name="Gaffney P.M."/>
            <person name="Wang S."/>
            <person name="Luo L."/>
            <person name="She Z."/>
            <person name="Ming Y."/>
            <person name="Huang W."/>
            <person name="Zhang S."/>
            <person name="Huang B."/>
            <person name="Zhang Y."/>
            <person name="Qu T."/>
            <person name="Ni P."/>
            <person name="Miao G."/>
            <person name="Wang J."/>
            <person name="Wang Q."/>
            <person name="Steinberg C.E."/>
            <person name="Wang H."/>
            <person name="Li N."/>
            <person name="Qian L."/>
            <person name="Zhang G."/>
            <person name="Li Y."/>
            <person name="Yang H."/>
            <person name="Liu X."/>
            <person name="Wang J."/>
            <person name="Yin Y."/>
            <person name="Wang J."/>
        </authorList>
    </citation>
    <scope>NUCLEOTIDE SEQUENCE [LARGE SCALE GENOMIC DNA]</scope>
    <source>
        <strain evidence="15">05x7-T-G4-1.051#20</strain>
    </source>
</reference>
<evidence type="ECO:0000256" key="11">
    <source>
        <dbReference type="ARBA" id="ARBA00023254"/>
    </source>
</evidence>
<dbReference type="GO" id="GO:0051321">
    <property type="term" value="P:meiotic cell cycle"/>
    <property type="evidence" value="ECO:0007669"/>
    <property type="project" value="UniProtKB-KW"/>
</dbReference>
<proteinExistence type="inferred from homology"/>
<dbReference type="GO" id="GO:0005634">
    <property type="term" value="C:nucleus"/>
    <property type="evidence" value="ECO:0007669"/>
    <property type="project" value="UniProtKB-SubCell"/>
</dbReference>
<evidence type="ECO:0000256" key="5">
    <source>
        <dbReference type="ARBA" id="ARBA00022490"/>
    </source>
</evidence>
<evidence type="ECO:0000256" key="12">
    <source>
        <dbReference type="ARBA" id="ARBA00023273"/>
    </source>
</evidence>
<comment type="function">
    <text evidence="13">Microtubule inner protein (MIP) part of the dynein-decorated doublet microtubules (DMTs) in cilia axoneme, which is required for motile cilia beating. May play a role in the control of meiotic division and germ cell differentiation through regulation of pairing and recombination during meiosis. Required for sperm flagella assembly. May play a role in the assembly and function of the outer dynein arm-docking complex (ODA-DC). ODA-DC mediates outer dynein arms (ODA) binding onto the axonemal doublet microtubules.</text>
</comment>
<evidence type="ECO:0000256" key="8">
    <source>
        <dbReference type="ARBA" id="ARBA00023069"/>
    </source>
</evidence>
<evidence type="ECO:0000259" key="14">
    <source>
        <dbReference type="Pfam" id="PF13868"/>
    </source>
</evidence>
<sequence>MERRIRQRLELQSTHAQQMHFKNLRRKAEEDEEEEFRQQMMAKFAEDDRIEQMNANKRRMKQLEHKRAVEKLIDDRKSQFAADRERELEERREEERMEAFRKQIIEEERQKLLREHAMRLLGYLPKVRANTDIYLR</sequence>
<feature type="domain" description="Trichohyalin-plectin-homology" evidence="14">
    <location>
        <begin position="1"/>
        <end position="126"/>
    </location>
</feature>
<evidence type="ECO:0000313" key="15">
    <source>
        <dbReference type="EMBL" id="EKC19909.1"/>
    </source>
</evidence>
<dbReference type="InterPro" id="IPR026504">
    <property type="entry name" value="MNS1"/>
</dbReference>
<keyword evidence="11" id="KW-0469">Meiosis</keyword>
<dbReference type="GO" id="GO:0031514">
    <property type="term" value="C:motile cilium"/>
    <property type="evidence" value="ECO:0007669"/>
    <property type="project" value="TreeGrafter"/>
</dbReference>
<keyword evidence="9" id="KW-0206">Cytoskeleton</keyword>
<dbReference type="InParanoid" id="K1PM15"/>
<dbReference type="Pfam" id="PF13868">
    <property type="entry name" value="TPH"/>
    <property type="match status" value="1"/>
</dbReference>
<dbReference type="EMBL" id="JH816942">
    <property type="protein sequence ID" value="EKC19909.1"/>
    <property type="molecule type" value="Genomic_DNA"/>
</dbReference>
<evidence type="ECO:0000256" key="3">
    <source>
        <dbReference type="ARBA" id="ARBA00009158"/>
    </source>
</evidence>
<evidence type="ECO:0000256" key="13">
    <source>
        <dbReference type="ARBA" id="ARBA00046114"/>
    </source>
</evidence>
<evidence type="ECO:0000256" key="1">
    <source>
        <dbReference type="ARBA" id="ARBA00004123"/>
    </source>
</evidence>
<dbReference type="InterPro" id="IPR043597">
    <property type="entry name" value="TPH_dom"/>
</dbReference>
<keyword evidence="12" id="KW-0966">Cell projection</keyword>
<gene>
    <name evidence="15" type="ORF">CGI_10007275</name>
</gene>
<dbReference type="PANTHER" id="PTHR19265:SF0">
    <property type="entry name" value="MEIOSIS-SPECIFIC NUCLEAR STRUCTURAL PROTEIN 1"/>
    <property type="match status" value="1"/>
</dbReference>
<evidence type="ECO:0000256" key="10">
    <source>
        <dbReference type="ARBA" id="ARBA00023242"/>
    </source>
</evidence>
<dbReference type="AlphaFoldDB" id="K1PM15"/>
<name>K1PM15_MAGGI</name>
<keyword evidence="7" id="KW-0175">Coiled coil</keyword>
<comment type="similarity">
    <text evidence="3">Belongs to the MNS1 family.</text>
</comment>
<keyword evidence="5" id="KW-0963">Cytoplasm</keyword>
<evidence type="ECO:0000256" key="7">
    <source>
        <dbReference type="ARBA" id="ARBA00023054"/>
    </source>
</evidence>
<dbReference type="GO" id="GO:0044782">
    <property type="term" value="P:cilium organization"/>
    <property type="evidence" value="ECO:0007669"/>
    <property type="project" value="TreeGrafter"/>
</dbReference>
<evidence type="ECO:0000256" key="2">
    <source>
        <dbReference type="ARBA" id="ARBA00004611"/>
    </source>
</evidence>
<keyword evidence="8" id="KW-0969">Cilium</keyword>
<keyword evidence="10" id="KW-0539">Nucleus</keyword>